<keyword evidence="3" id="KW-0716">Sensory transduction</keyword>
<sequence length="326" mass="38482">MYKARNNVMDFADEFYVSMSSLMVIFKDYTMIVYRKKVRQLIDSMDYDIFQPLNSKQQKSSSAVMNMWQKMFWIISVMQISFGLCVLITPALDRLRTGAKYLPLVDCYPFYIYASPVYEMMYIYQSCLLFYLIFHSFLFDTFIAGLLAFCVAECDLLHDNLQNLKQQMTHVEYGKRLIKYIKHHEELRKFTRNIENLFSLVILEQYFCTLISCCTNMFKISVVEPMTVEFFKDICYQSSLLLQMYMFCWFATVLIAKSELLPVAAYDSYRLDASKSTQTNLKLFIGKTQNSLKIRTALFALSMEQYLQLLRNSFSYYAVLTTLNEK</sequence>
<keyword evidence="2" id="KW-1003">Cell membrane</keyword>
<organism evidence="11">
    <name type="scientific">Diabrotica virgifera virgifera</name>
    <name type="common">western corn rootworm</name>
    <dbReference type="NCBI Taxonomy" id="50390"/>
    <lineage>
        <taxon>Eukaryota</taxon>
        <taxon>Metazoa</taxon>
        <taxon>Ecdysozoa</taxon>
        <taxon>Arthropoda</taxon>
        <taxon>Hexapoda</taxon>
        <taxon>Insecta</taxon>
        <taxon>Pterygota</taxon>
        <taxon>Neoptera</taxon>
        <taxon>Endopterygota</taxon>
        <taxon>Coleoptera</taxon>
        <taxon>Polyphaga</taxon>
        <taxon>Cucujiformia</taxon>
        <taxon>Chrysomeloidea</taxon>
        <taxon>Chrysomelidae</taxon>
        <taxon>Galerucinae</taxon>
        <taxon>Diabroticina</taxon>
        <taxon>Diabroticites</taxon>
        <taxon>Diabrotica</taxon>
    </lineage>
</organism>
<keyword evidence="8" id="KW-0675">Receptor</keyword>
<dbReference type="RefSeq" id="XP_028134783.1">
    <property type="nucleotide sequence ID" value="XM_028278982.1"/>
</dbReference>
<dbReference type="InterPro" id="IPR004117">
    <property type="entry name" value="7tm6_olfct_rcpt"/>
</dbReference>
<dbReference type="AlphaFoldDB" id="A0A6P7FP76"/>
<keyword evidence="7 10" id="KW-0472">Membrane</keyword>
<accession>A0A6P7FP76</accession>
<proteinExistence type="predicted"/>
<evidence type="ECO:0000256" key="3">
    <source>
        <dbReference type="ARBA" id="ARBA00022606"/>
    </source>
</evidence>
<dbReference type="GO" id="GO:0005886">
    <property type="term" value="C:plasma membrane"/>
    <property type="evidence" value="ECO:0007669"/>
    <property type="project" value="UniProtKB-SubCell"/>
</dbReference>
<feature type="transmembrane region" description="Helical" evidence="10">
    <location>
        <begin position="128"/>
        <end position="152"/>
    </location>
</feature>
<comment type="subcellular location">
    <subcellularLocation>
        <location evidence="1">Cell membrane</location>
        <topology evidence="1">Multi-pass membrane protein</topology>
    </subcellularLocation>
</comment>
<name>A0A6P7FP76_DIAVI</name>
<evidence type="ECO:0000256" key="1">
    <source>
        <dbReference type="ARBA" id="ARBA00004651"/>
    </source>
</evidence>
<evidence type="ECO:0000313" key="11">
    <source>
        <dbReference type="RefSeq" id="XP_028134783.1"/>
    </source>
</evidence>
<evidence type="ECO:0000256" key="6">
    <source>
        <dbReference type="ARBA" id="ARBA00022989"/>
    </source>
</evidence>
<feature type="transmembrane region" description="Helical" evidence="10">
    <location>
        <begin position="197"/>
        <end position="218"/>
    </location>
</feature>
<reference evidence="11" key="1">
    <citation type="submission" date="2025-08" db="UniProtKB">
        <authorList>
            <consortium name="RefSeq"/>
        </authorList>
    </citation>
    <scope>IDENTIFICATION</scope>
    <source>
        <tissue evidence="11">Whole insect</tissue>
    </source>
</reference>
<evidence type="ECO:0000256" key="2">
    <source>
        <dbReference type="ARBA" id="ARBA00022475"/>
    </source>
</evidence>
<keyword evidence="5" id="KW-0552">Olfaction</keyword>
<feature type="transmembrane region" description="Helical" evidence="10">
    <location>
        <begin position="71"/>
        <end position="92"/>
    </location>
</feature>
<dbReference type="OrthoDB" id="6760651at2759"/>
<evidence type="ECO:0000256" key="10">
    <source>
        <dbReference type="SAM" id="Phobius"/>
    </source>
</evidence>
<evidence type="ECO:0000256" key="8">
    <source>
        <dbReference type="ARBA" id="ARBA00023170"/>
    </source>
</evidence>
<keyword evidence="4 10" id="KW-0812">Transmembrane</keyword>
<dbReference type="GO" id="GO:0007165">
    <property type="term" value="P:signal transduction"/>
    <property type="evidence" value="ECO:0007669"/>
    <property type="project" value="UniProtKB-KW"/>
</dbReference>
<keyword evidence="6 10" id="KW-1133">Transmembrane helix</keyword>
<dbReference type="PANTHER" id="PTHR21137:SF35">
    <property type="entry name" value="ODORANT RECEPTOR 19A-RELATED"/>
    <property type="match status" value="1"/>
</dbReference>
<evidence type="ECO:0000256" key="5">
    <source>
        <dbReference type="ARBA" id="ARBA00022725"/>
    </source>
</evidence>
<keyword evidence="9" id="KW-0807">Transducer</keyword>
<evidence type="ECO:0000256" key="4">
    <source>
        <dbReference type="ARBA" id="ARBA00022692"/>
    </source>
</evidence>
<dbReference type="Pfam" id="PF02949">
    <property type="entry name" value="7tm_6"/>
    <property type="match status" value="1"/>
</dbReference>
<evidence type="ECO:0000256" key="9">
    <source>
        <dbReference type="ARBA" id="ARBA00023224"/>
    </source>
</evidence>
<gene>
    <name evidence="11" type="primary">LOC114329769</name>
</gene>
<feature type="transmembrane region" description="Helical" evidence="10">
    <location>
        <begin position="238"/>
        <end position="256"/>
    </location>
</feature>
<dbReference type="GO" id="GO:0005549">
    <property type="term" value="F:odorant binding"/>
    <property type="evidence" value="ECO:0007669"/>
    <property type="project" value="InterPro"/>
</dbReference>
<dbReference type="FunCoup" id="A0A6P7FP76">
    <property type="interactions" value="27"/>
</dbReference>
<evidence type="ECO:0000256" key="7">
    <source>
        <dbReference type="ARBA" id="ARBA00023136"/>
    </source>
</evidence>
<dbReference type="InParanoid" id="A0A6P7FP76"/>
<protein>
    <submittedName>
        <fullName evidence="11">Uncharacterized protein LOC114329769</fullName>
    </submittedName>
</protein>
<dbReference type="GO" id="GO:0004984">
    <property type="term" value="F:olfactory receptor activity"/>
    <property type="evidence" value="ECO:0007669"/>
    <property type="project" value="InterPro"/>
</dbReference>
<dbReference type="PANTHER" id="PTHR21137">
    <property type="entry name" value="ODORANT RECEPTOR"/>
    <property type="match status" value="1"/>
</dbReference>